<evidence type="ECO:0000256" key="4">
    <source>
        <dbReference type="ARBA" id="ARBA00023136"/>
    </source>
</evidence>
<keyword evidence="3 5" id="KW-1133">Transmembrane helix</keyword>
<protein>
    <recommendedName>
        <fullName evidence="6">Receptor ligand binding region domain-containing protein</fullName>
    </recommendedName>
</protein>
<keyword evidence="4 5" id="KW-0472">Membrane</keyword>
<evidence type="ECO:0000256" key="5">
    <source>
        <dbReference type="SAM" id="Phobius"/>
    </source>
</evidence>
<feature type="domain" description="Receptor ligand binding region" evidence="6">
    <location>
        <begin position="86"/>
        <end position="414"/>
    </location>
</feature>
<dbReference type="SUPFAM" id="SSF53822">
    <property type="entry name" value="Periplasmic binding protein-like I"/>
    <property type="match status" value="1"/>
</dbReference>
<evidence type="ECO:0000256" key="3">
    <source>
        <dbReference type="ARBA" id="ARBA00022989"/>
    </source>
</evidence>
<dbReference type="PANTHER" id="PTHR30483:SF40">
    <property type="entry name" value="HISTIDINE KINASE"/>
    <property type="match status" value="1"/>
</dbReference>
<dbReference type="GO" id="GO:0016020">
    <property type="term" value="C:membrane"/>
    <property type="evidence" value="ECO:0007669"/>
    <property type="project" value="UniProtKB-SubCell"/>
</dbReference>
<dbReference type="InterPro" id="IPR028082">
    <property type="entry name" value="Peripla_BP_I"/>
</dbReference>
<dbReference type="InterPro" id="IPR001828">
    <property type="entry name" value="ANF_lig-bd_rcpt"/>
</dbReference>
<reference evidence="7 8" key="1">
    <citation type="submission" date="2018-06" db="EMBL/GenBank/DDBJ databases">
        <title>Extensive metabolic versatility and redundancy in microbially diverse, dynamic hydrothermal sediments.</title>
        <authorList>
            <person name="Dombrowski N."/>
            <person name="Teske A."/>
            <person name="Baker B.J."/>
        </authorList>
    </citation>
    <scope>NUCLEOTIDE SEQUENCE [LARGE SCALE GENOMIC DNA]</scope>
    <source>
        <strain evidence="7">B20_G2</strain>
    </source>
</reference>
<organism evidence="7 8">
    <name type="scientific">Thermoproteota archaeon</name>
    <dbReference type="NCBI Taxonomy" id="2056631"/>
    <lineage>
        <taxon>Archaea</taxon>
        <taxon>Thermoproteota</taxon>
    </lineage>
</organism>
<feature type="transmembrane region" description="Helical" evidence="5">
    <location>
        <begin position="26"/>
        <end position="44"/>
    </location>
</feature>
<evidence type="ECO:0000256" key="2">
    <source>
        <dbReference type="ARBA" id="ARBA00022692"/>
    </source>
</evidence>
<keyword evidence="2 5" id="KW-0812">Transmembrane</keyword>
<dbReference type="Gene3D" id="3.40.50.2300">
    <property type="match status" value="2"/>
</dbReference>
<evidence type="ECO:0000259" key="6">
    <source>
        <dbReference type="Pfam" id="PF01094"/>
    </source>
</evidence>
<proteinExistence type="predicted"/>
<dbReference type="InterPro" id="IPR051010">
    <property type="entry name" value="BCAA_transport"/>
</dbReference>
<evidence type="ECO:0000313" key="7">
    <source>
        <dbReference type="EMBL" id="RLE52335.1"/>
    </source>
</evidence>
<dbReference type="EMBL" id="QMRA01000122">
    <property type="protein sequence ID" value="RLE52335.1"/>
    <property type="molecule type" value="Genomic_DNA"/>
</dbReference>
<dbReference type="Proteomes" id="UP000269499">
    <property type="component" value="Unassembled WGS sequence"/>
</dbReference>
<evidence type="ECO:0000256" key="1">
    <source>
        <dbReference type="ARBA" id="ARBA00004370"/>
    </source>
</evidence>
<name>A0A497EYP5_9CREN</name>
<evidence type="ECO:0000313" key="8">
    <source>
        <dbReference type="Proteomes" id="UP000269499"/>
    </source>
</evidence>
<dbReference type="Pfam" id="PF01094">
    <property type="entry name" value="ANF_receptor"/>
    <property type="match status" value="1"/>
</dbReference>
<dbReference type="AlphaFoldDB" id="A0A497EYP5"/>
<gene>
    <name evidence="7" type="ORF">DRJ26_04845</name>
</gene>
<comment type="caution">
    <text evidence="7">The sequence shown here is derived from an EMBL/GenBank/DDBJ whole genome shotgun (WGS) entry which is preliminary data.</text>
</comment>
<comment type="subcellular location">
    <subcellularLocation>
        <location evidence="1">Membrane</location>
    </subcellularLocation>
</comment>
<accession>A0A497EYP5</accession>
<dbReference type="PANTHER" id="PTHR30483">
    <property type="entry name" value="LEUCINE-SPECIFIC-BINDING PROTEIN"/>
    <property type="match status" value="1"/>
</dbReference>
<sequence>MPCIYECFYSVVKEVKLMSKLETKTMAIMGLMLIIGLAIGYPIGRFTAPTQIVEKPVEVEVPVYPLKGEILIGLIGASTAGMEWEEPTVQIAIEDVNAYVKSLGLPIEFKAIIECAEGSAVKALEKLQSLHSQGVHFIVGMRWSSHCKACLEYANEHKIIMVSDGSTSPLLSISGDYLFRLVCDDTFQGKAIARMLVDYGIKAVAVLQRADTWGDGLYEAFKQRFEELGGVIVEHIRYDPEKTEFSAEVKAINDAIEQAIATYGADKVAVEYIGFDEAVIIQTQAADYPTLMSVPWFGSDGHVRSQRLLEEAGDLAVKTRHFCTYMGITVSDVYREFEAKFIPRVGYVPGTYACLLYDSIWIIAKSIIEAATTDPEVVKEVLPEVAKRHFGVSGWCALNEAGDRAGGNYNIWAVMSVQEIEQYGLERAGIGEEYDWAIVGVYNYLTDSVEWFIPLPLPPAGG</sequence>